<dbReference type="PANTHER" id="PTHR31683">
    <property type="entry name" value="PECTATE LYASE 18-RELATED"/>
    <property type="match status" value="1"/>
</dbReference>
<evidence type="ECO:0000256" key="1">
    <source>
        <dbReference type="ARBA" id="ARBA00022801"/>
    </source>
</evidence>
<evidence type="ECO:0000313" key="9">
    <source>
        <dbReference type="Proteomes" id="UP000590511"/>
    </source>
</evidence>
<dbReference type="GO" id="GO:0030599">
    <property type="term" value="F:pectinesterase activity"/>
    <property type="evidence" value="ECO:0007669"/>
    <property type="project" value="InterPro"/>
</dbReference>
<feature type="signal peptide" evidence="5">
    <location>
        <begin position="1"/>
        <end position="18"/>
    </location>
</feature>
<dbReference type="Pfam" id="PF01095">
    <property type="entry name" value="Pectinesterase"/>
    <property type="match status" value="1"/>
</dbReference>
<evidence type="ECO:0000313" key="10">
    <source>
        <dbReference type="Proteomes" id="UP000631312"/>
    </source>
</evidence>
<reference evidence="7 10" key="2">
    <citation type="submission" date="2021-01" db="EMBL/GenBank/DDBJ databases">
        <title>Whole genome shotgun sequence of Actinoplanes lobatus NBRC 12513.</title>
        <authorList>
            <person name="Komaki H."/>
            <person name="Tamura T."/>
        </authorList>
    </citation>
    <scope>NUCLEOTIDE SEQUENCE [LARGE SCALE GENOMIC DNA]</scope>
    <source>
        <strain evidence="7 10">NBRC 12513</strain>
    </source>
</reference>
<dbReference type="InterPro" id="IPR002022">
    <property type="entry name" value="Pec_lyase"/>
</dbReference>
<proteinExistence type="inferred from homology"/>
<evidence type="ECO:0000313" key="7">
    <source>
        <dbReference type="EMBL" id="GIE37814.1"/>
    </source>
</evidence>
<dbReference type="Proteomes" id="UP000631312">
    <property type="component" value="Unassembled WGS sequence"/>
</dbReference>
<dbReference type="GO" id="GO:0042545">
    <property type="term" value="P:cell wall modification"/>
    <property type="evidence" value="ECO:0007669"/>
    <property type="project" value="InterPro"/>
</dbReference>
<dbReference type="GO" id="GO:0030570">
    <property type="term" value="F:pectate lyase activity"/>
    <property type="evidence" value="ECO:0007669"/>
    <property type="project" value="InterPro"/>
</dbReference>
<dbReference type="Pfam" id="PF00544">
    <property type="entry name" value="Pectate_lyase_4"/>
    <property type="match status" value="1"/>
</dbReference>
<protein>
    <submittedName>
        <fullName evidence="8">Pectate lyase</fullName>
    </submittedName>
</protein>
<dbReference type="InterPro" id="IPR011050">
    <property type="entry name" value="Pectin_lyase_fold/virulence"/>
</dbReference>
<dbReference type="SMART" id="SM00710">
    <property type="entry name" value="PbH1"/>
    <property type="match status" value="6"/>
</dbReference>
<accession>A0A7W7HMN7</accession>
<comment type="similarity">
    <text evidence="4">Belongs to the polysaccharide lyase 1 family.</text>
</comment>
<evidence type="ECO:0000256" key="2">
    <source>
        <dbReference type="ARBA" id="ARBA00023085"/>
    </source>
</evidence>
<keyword evidence="4" id="KW-0964">Secreted</keyword>
<keyword evidence="4" id="KW-0624">Polysaccharide degradation</keyword>
<dbReference type="Gene3D" id="2.160.20.10">
    <property type="entry name" value="Single-stranded right-handed beta-helix, Pectin lyase-like"/>
    <property type="match status" value="2"/>
</dbReference>
<dbReference type="PANTHER" id="PTHR31683:SF18">
    <property type="entry name" value="PECTATE LYASE 21-RELATED"/>
    <property type="match status" value="1"/>
</dbReference>
<evidence type="ECO:0000313" key="8">
    <source>
        <dbReference type="EMBL" id="MBB4753281.1"/>
    </source>
</evidence>
<dbReference type="RefSeq" id="WP_188125002.1">
    <property type="nucleotide sequence ID" value="NZ_BOMP01000010.1"/>
</dbReference>
<keyword evidence="2" id="KW-0063">Aspartyl esterase</keyword>
<dbReference type="SMART" id="SM00656">
    <property type="entry name" value="Amb_all"/>
    <property type="match status" value="1"/>
</dbReference>
<feature type="domain" description="Pectate lyase" evidence="6">
    <location>
        <begin position="120"/>
        <end position="332"/>
    </location>
</feature>
<organism evidence="8 9">
    <name type="scientific">Actinoplanes lobatus</name>
    <dbReference type="NCBI Taxonomy" id="113568"/>
    <lineage>
        <taxon>Bacteria</taxon>
        <taxon>Bacillati</taxon>
        <taxon>Actinomycetota</taxon>
        <taxon>Actinomycetes</taxon>
        <taxon>Micromonosporales</taxon>
        <taxon>Micromonosporaceae</taxon>
        <taxon>Actinoplanes</taxon>
    </lineage>
</organism>
<dbReference type="GO" id="GO:0000272">
    <property type="term" value="P:polysaccharide catabolic process"/>
    <property type="evidence" value="ECO:0007669"/>
    <property type="project" value="UniProtKB-KW"/>
</dbReference>
<feature type="chain" id="PRO_5031251984" evidence="5">
    <location>
        <begin position="19"/>
        <end position="705"/>
    </location>
</feature>
<dbReference type="InterPro" id="IPR006626">
    <property type="entry name" value="PbH1"/>
</dbReference>
<keyword evidence="5" id="KW-0732">Signal</keyword>
<evidence type="ECO:0000256" key="4">
    <source>
        <dbReference type="RuleBase" id="RU361173"/>
    </source>
</evidence>
<dbReference type="InterPro" id="IPR045032">
    <property type="entry name" value="PEL"/>
</dbReference>
<keyword evidence="3 4" id="KW-0456">Lyase</keyword>
<dbReference type="EMBL" id="JACHNC010000001">
    <property type="protein sequence ID" value="MBB4753281.1"/>
    <property type="molecule type" value="Genomic_DNA"/>
</dbReference>
<dbReference type="InterPro" id="IPR012334">
    <property type="entry name" value="Pectin_lyas_fold"/>
</dbReference>
<dbReference type="AlphaFoldDB" id="A0A7W7HMN7"/>
<evidence type="ECO:0000259" key="6">
    <source>
        <dbReference type="SMART" id="SM00656"/>
    </source>
</evidence>
<dbReference type="GO" id="GO:0005576">
    <property type="term" value="C:extracellular region"/>
    <property type="evidence" value="ECO:0007669"/>
    <property type="project" value="UniProtKB-SubCell"/>
</dbReference>
<sequence>MITAVVLAAVAAIVPVSAADVFAAGAIDGSAVSTATTADTAGGNNSASAANAAGGNNSASTANTANGVQGLTGAGTDDGLAAGAVGGGLVGPAEGFVVGAANGGVADGFAAGTTGGSAGVTVRATTFEQLRAFASAADPLVVQVVGSIRVDPFGDMIPVASDKTIVGAGAGAEIVGGGLFLNGSHNVIIRNLTIRDSYIPGDFDGKSPANDNDGIRLDTADHVWIDHTRIERVGDGGIDIRKDSDHVTLSWNVVSDINKALGVGWTPNVLTRLTAHHNWIRNTVQRNWSIDNTAAAHLYNNYLENVTQYGTMSRNNARVLVEDSVFEQVNDPLVVHGAAAGLVQRRNILTGTTGRADHAGEAFEVPYGYSPDLARRVKDLVTRYAGPQSTARPTPSTITVALDGSGDYASLLAALGATRDARGPVTIRVAPGYYREQVRVWPSQSNVTIAGPADAVIAYDLDSGGQKFYGGPLGDDAATFTLLGEGTTVRGLTVTGTAAPAVRSAGDRTVLAGTRLTGFLAGHGRSYLRDCTVAGGGDLITGTAVAVLDRCTLEPATGASVTAVATPALQPYGILVLKSIVGCAAETATDRLSQTGQALHQSGASASAETATGLLSRTGQALHESGIGSAADAETGTVLLGRSGQVVVRESVLGPRVAAAPWLPGSGRFGEYANTGPGSGRPEMTREQARRYTIGAYLGGWRPRT</sequence>
<dbReference type="Proteomes" id="UP000590511">
    <property type="component" value="Unassembled WGS sequence"/>
</dbReference>
<dbReference type="InterPro" id="IPR000070">
    <property type="entry name" value="Pectinesterase_cat"/>
</dbReference>
<name>A0A7W7HMN7_9ACTN</name>
<gene>
    <name evidence="7" type="ORF">Alo02nite_07120</name>
    <name evidence="8" type="ORF">BJ964_007442</name>
</gene>
<dbReference type="SUPFAM" id="SSF51126">
    <property type="entry name" value="Pectin lyase-like"/>
    <property type="match status" value="2"/>
</dbReference>
<keyword evidence="10" id="KW-1185">Reference proteome</keyword>
<dbReference type="EMBL" id="BOMP01000010">
    <property type="protein sequence ID" value="GIE37814.1"/>
    <property type="molecule type" value="Genomic_DNA"/>
</dbReference>
<reference evidence="8 9" key="1">
    <citation type="submission" date="2020-08" db="EMBL/GenBank/DDBJ databases">
        <title>Sequencing the genomes of 1000 actinobacteria strains.</title>
        <authorList>
            <person name="Klenk H.-P."/>
        </authorList>
    </citation>
    <scope>NUCLEOTIDE SEQUENCE [LARGE SCALE GENOMIC DNA]</scope>
    <source>
        <strain evidence="8 9">DSM 43150</strain>
    </source>
</reference>
<comment type="subcellular location">
    <subcellularLocation>
        <location evidence="4">Secreted</location>
    </subcellularLocation>
</comment>
<evidence type="ECO:0000256" key="3">
    <source>
        <dbReference type="ARBA" id="ARBA00023239"/>
    </source>
</evidence>
<keyword evidence="1" id="KW-0378">Hydrolase</keyword>
<evidence type="ECO:0000256" key="5">
    <source>
        <dbReference type="SAM" id="SignalP"/>
    </source>
</evidence>
<comment type="caution">
    <text evidence="8">The sequence shown here is derived from an EMBL/GenBank/DDBJ whole genome shotgun (WGS) entry which is preliminary data.</text>
</comment>
<keyword evidence="4" id="KW-0119">Carbohydrate metabolism</keyword>